<dbReference type="InterPro" id="IPR036925">
    <property type="entry name" value="TIF_IF2_dom3_sf"/>
</dbReference>
<dbReference type="FunFam" id="3.40.50.10050:FF:000001">
    <property type="entry name" value="Translation initiation factor IF-2"/>
    <property type="match status" value="1"/>
</dbReference>
<dbReference type="Gene3D" id="3.40.50.300">
    <property type="entry name" value="P-loop containing nucleotide triphosphate hydrolases"/>
    <property type="match status" value="1"/>
</dbReference>
<proteinExistence type="inferred from homology"/>
<evidence type="ECO:0000259" key="10">
    <source>
        <dbReference type="PROSITE" id="PS51722"/>
    </source>
</evidence>
<dbReference type="HAMAP" id="MF_00100_A">
    <property type="entry name" value="IF_2_A"/>
    <property type="match status" value="1"/>
</dbReference>
<dbReference type="NCBIfam" id="TIGR00491">
    <property type="entry name" value="aIF-2"/>
    <property type="match status" value="1"/>
</dbReference>
<dbReference type="GO" id="GO:0005737">
    <property type="term" value="C:cytoplasm"/>
    <property type="evidence" value="ECO:0007669"/>
    <property type="project" value="TreeGrafter"/>
</dbReference>
<evidence type="ECO:0000313" key="12">
    <source>
        <dbReference type="Proteomes" id="UP000317158"/>
    </source>
</evidence>
<dbReference type="SUPFAM" id="SSF50447">
    <property type="entry name" value="Translation proteins"/>
    <property type="match status" value="1"/>
</dbReference>
<dbReference type="InterPro" id="IPR023115">
    <property type="entry name" value="TIF_IF2_dom3"/>
</dbReference>
<dbReference type="InterPro" id="IPR005225">
    <property type="entry name" value="Small_GTP-bd"/>
</dbReference>
<evidence type="ECO:0000256" key="1">
    <source>
        <dbReference type="ARBA" id="ARBA00007733"/>
    </source>
</evidence>
<dbReference type="CDD" id="cd16266">
    <property type="entry name" value="IF2_aeIF5B_IV"/>
    <property type="match status" value="1"/>
</dbReference>
<dbReference type="InterPro" id="IPR004544">
    <property type="entry name" value="TF_aIF-2_arc"/>
</dbReference>
<evidence type="ECO:0000256" key="3">
    <source>
        <dbReference type="ARBA" id="ARBA00022540"/>
    </source>
</evidence>
<dbReference type="SUPFAM" id="SSF52540">
    <property type="entry name" value="P-loop containing nucleoside triphosphate hydrolases"/>
    <property type="match status" value="1"/>
</dbReference>
<evidence type="ECO:0000256" key="7">
    <source>
        <dbReference type="ARBA" id="ARBA00024852"/>
    </source>
</evidence>
<evidence type="ECO:0000256" key="4">
    <source>
        <dbReference type="ARBA" id="ARBA00022741"/>
    </source>
</evidence>
<name>A0A520KRY2_METT2</name>
<dbReference type="FunFam" id="3.40.50.300:FF:000112">
    <property type="entry name" value="Eukaryotic translation initiation factor 5B"/>
    <property type="match status" value="1"/>
</dbReference>
<feature type="domain" description="Tr-type G" evidence="10">
    <location>
        <begin position="8"/>
        <end position="221"/>
    </location>
</feature>
<evidence type="ECO:0000256" key="8">
    <source>
        <dbReference type="HAMAP-Rule" id="MF_00100"/>
    </source>
</evidence>
<evidence type="ECO:0000256" key="2">
    <source>
        <dbReference type="ARBA" id="ARBA00020166"/>
    </source>
</evidence>
<dbReference type="InterPro" id="IPR015760">
    <property type="entry name" value="TIF_IF2"/>
</dbReference>
<keyword evidence="3 8" id="KW-0396">Initiation factor</keyword>
<comment type="caution">
    <text evidence="11">The sequence shown here is derived from an EMBL/GenBank/DDBJ whole genome shotgun (WGS) entry which is preliminary data.</text>
</comment>
<comment type="similarity">
    <text evidence="1 8 9">Belongs to the TRAFAC class translation factor GTPase superfamily. Classic translation factor GTPase family. IF-2 subfamily.</text>
</comment>
<evidence type="ECO:0000256" key="6">
    <source>
        <dbReference type="ARBA" id="ARBA00023134"/>
    </source>
</evidence>
<dbReference type="NCBIfam" id="NF003078">
    <property type="entry name" value="PRK04004.1"/>
    <property type="match status" value="1"/>
</dbReference>
<gene>
    <name evidence="8" type="primary">infB</name>
    <name evidence="11" type="ORF">EF806_04150</name>
</gene>
<dbReference type="GO" id="GO:0003924">
    <property type="term" value="F:GTPase activity"/>
    <property type="evidence" value="ECO:0007669"/>
    <property type="project" value="UniProtKB-UniRule"/>
</dbReference>
<feature type="binding site" evidence="8">
    <location>
        <begin position="17"/>
        <end position="24"/>
    </location>
    <ligand>
        <name>GTP</name>
        <dbReference type="ChEBI" id="CHEBI:37565"/>
    </ligand>
</feature>
<dbReference type="PRINTS" id="PR00315">
    <property type="entry name" value="ELONGATNFCT"/>
</dbReference>
<dbReference type="PROSITE" id="PS51722">
    <property type="entry name" value="G_TR_2"/>
    <property type="match status" value="1"/>
</dbReference>
<dbReference type="InterPro" id="IPR027417">
    <property type="entry name" value="P-loop_NTPase"/>
</dbReference>
<dbReference type="PANTHER" id="PTHR43381">
    <property type="entry name" value="TRANSLATION INITIATION FACTOR IF-2-RELATED"/>
    <property type="match status" value="1"/>
</dbReference>
<dbReference type="PANTHER" id="PTHR43381:SF4">
    <property type="entry name" value="EUKARYOTIC TRANSLATION INITIATION FACTOR 5B"/>
    <property type="match status" value="1"/>
</dbReference>
<evidence type="ECO:0000313" key="11">
    <source>
        <dbReference type="EMBL" id="RZN64539.1"/>
    </source>
</evidence>
<dbReference type="InterPro" id="IPR000795">
    <property type="entry name" value="T_Tr_GTP-bd_dom"/>
</dbReference>
<dbReference type="AlphaFoldDB" id="A0A520KRY2"/>
<accession>A0A520KRY2</accession>
<dbReference type="EMBL" id="RXIF01000006">
    <property type="protein sequence ID" value="RZN64539.1"/>
    <property type="molecule type" value="Genomic_DNA"/>
</dbReference>
<dbReference type="Gene3D" id="2.40.30.10">
    <property type="entry name" value="Translation factors"/>
    <property type="match status" value="2"/>
</dbReference>
<dbReference type="Pfam" id="PF11987">
    <property type="entry name" value="IF-2"/>
    <property type="match status" value="1"/>
</dbReference>
<dbReference type="GO" id="GO:0003743">
    <property type="term" value="F:translation initiation factor activity"/>
    <property type="evidence" value="ECO:0007669"/>
    <property type="project" value="UniProtKB-UniRule"/>
</dbReference>
<dbReference type="Pfam" id="PF00009">
    <property type="entry name" value="GTP_EFTU"/>
    <property type="match status" value="1"/>
</dbReference>
<evidence type="ECO:0000256" key="5">
    <source>
        <dbReference type="ARBA" id="ARBA00022917"/>
    </source>
</evidence>
<dbReference type="NCBIfam" id="NF011418">
    <property type="entry name" value="PRK14845.1"/>
    <property type="match status" value="1"/>
</dbReference>
<evidence type="ECO:0000256" key="9">
    <source>
        <dbReference type="RuleBase" id="RU000644"/>
    </source>
</evidence>
<feature type="binding site" evidence="8">
    <location>
        <begin position="130"/>
        <end position="133"/>
    </location>
    <ligand>
        <name>GTP</name>
        <dbReference type="ChEBI" id="CHEBI:37565"/>
    </ligand>
</feature>
<comment type="function">
    <text evidence="7 8 9">Function in general translation initiation by promoting the binding of the formylmethionine-tRNA to ribosomes. Seems to function along with eIF-2.</text>
</comment>
<reference evidence="11 12" key="1">
    <citation type="journal article" date="2019" name="Nat. Microbiol.">
        <title>Wide diversity of methane and short-chain alkane metabolisms in uncultured archaea.</title>
        <authorList>
            <person name="Borrel G."/>
            <person name="Adam P.S."/>
            <person name="McKay L.J."/>
            <person name="Chen L.X."/>
            <person name="Sierra-Garcia I.N."/>
            <person name="Sieber C.M."/>
            <person name="Letourneur Q."/>
            <person name="Ghozlane A."/>
            <person name="Andersen G.L."/>
            <person name="Li W.J."/>
            <person name="Hallam S.J."/>
            <person name="Muyzer G."/>
            <person name="de Oliveira V.M."/>
            <person name="Inskeep W.P."/>
            <person name="Banfield J.F."/>
            <person name="Gribaldo S."/>
        </authorList>
    </citation>
    <scope>NUCLEOTIDE SEQUENCE [LARGE SCALE GENOMIC DNA]</scope>
    <source>
        <strain evidence="11">NM1a</strain>
    </source>
</reference>
<dbReference type="Proteomes" id="UP000317158">
    <property type="component" value="Unassembled WGS sequence"/>
</dbReference>
<dbReference type="GO" id="GO:0005525">
    <property type="term" value="F:GTP binding"/>
    <property type="evidence" value="ECO:0007669"/>
    <property type="project" value="UniProtKB-KW"/>
</dbReference>
<keyword evidence="4 8" id="KW-0547">Nucleotide-binding</keyword>
<dbReference type="NCBIfam" id="TIGR00231">
    <property type="entry name" value="small_GTP"/>
    <property type="match status" value="1"/>
</dbReference>
<sequence>MNRSKYVIRTPIVCVLGHVDHGKTSLLDKIRGSSIQSKEAGFITQHIGATEIPIKIIKDLCGVKLHYKVPGLLFIDTPGHHAFTTLRNRGGALADLAILVVDITEGFKPQTIESLNILRNYKTPFVVAANKIDKIEGWRPYKNAKFLDSYDKQSESSRKLLDDSLYMLIGQLYDYQFSADRFDKIRDFSKNICVVPISAKTGEGVADLLLVLVGLAQRFLEESLKIYPEGPAEGVVVEVKEEKGLGTTINAIIYDGELKIGDTIILSGRDNVFIETKVRALLKTEPGTDIRFEKKFKNVKKVNAAAGIKIVAPNLENAMAGSPIMVVSDERSVDEIKKEIDARLEKIMISTDKDGVIVKADTIGSLDAIINELSAKNISIKMANLGNISKRDIIEADIVENDLYAVIIGFNVDILPNASEYLKQSNVKVFTGDVIYQLIDEYTEWIEEQEKIKEQEKVEAIVKPGIIEILPNCIFRSSKPAIVGVKVLAGSIKTGVTLINKAGKYSGKIKQIQDKNENLKIAGKNQEVAISIESVIVGRHIKERDTLYVDIPEKHAKIIEEELYDKLSADEIEAFNQFISLKRKDNPFWAK</sequence>
<dbReference type="Gene3D" id="3.40.50.10050">
    <property type="entry name" value="Translation initiation factor IF- 2, domain 3"/>
    <property type="match status" value="1"/>
</dbReference>
<dbReference type="InterPro" id="IPR029459">
    <property type="entry name" value="EFTU-type"/>
</dbReference>
<organism evidence="11 12">
    <name type="scientific">Methanoliparum thermophilum</name>
    <dbReference type="NCBI Taxonomy" id="2491083"/>
    <lineage>
        <taxon>Archaea</taxon>
        <taxon>Methanobacteriati</taxon>
        <taxon>Methanobacteriota</taxon>
        <taxon>Candidatus Methanoliparia</taxon>
        <taxon>Candidatus Methanoliparales</taxon>
        <taxon>Candidatus Methanoliparaceae</taxon>
        <taxon>Candidatus Methanoliparum</taxon>
    </lineage>
</organism>
<feature type="binding site" evidence="8">
    <location>
        <begin position="76"/>
        <end position="80"/>
    </location>
    <ligand>
        <name>GTP</name>
        <dbReference type="ChEBI" id="CHEBI:37565"/>
    </ligand>
</feature>
<dbReference type="CDD" id="cd01887">
    <property type="entry name" value="IF2_eIF5B"/>
    <property type="match status" value="1"/>
</dbReference>
<keyword evidence="6 8" id="KW-0342">GTP-binding</keyword>
<keyword evidence="5 8" id="KW-0648">Protein biosynthesis</keyword>
<dbReference type="Pfam" id="PF14578">
    <property type="entry name" value="GTP_EFTU_D4"/>
    <property type="match status" value="1"/>
</dbReference>
<dbReference type="InterPro" id="IPR009000">
    <property type="entry name" value="Transl_B-barrel_sf"/>
</dbReference>
<dbReference type="SUPFAM" id="SSF52156">
    <property type="entry name" value="Initiation factor IF2/eIF5b, domain 3"/>
    <property type="match status" value="1"/>
</dbReference>
<protein>
    <recommendedName>
        <fullName evidence="2 8">Probable translation initiation factor IF-2</fullName>
    </recommendedName>
</protein>